<dbReference type="GO" id="GO:0005506">
    <property type="term" value="F:iron ion binding"/>
    <property type="evidence" value="ECO:0007669"/>
    <property type="project" value="InterPro"/>
</dbReference>
<keyword evidence="3" id="KW-0479">Metal-binding</keyword>
<gene>
    <name evidence="6" type="ORF">K444DRAFT_265639</name>
</gene>
<name>A0A2J6SHT8_9HELO</name>
<sequence>MFGSPNRGSHITVMQILENDLSRNMALIFSGVKAEVYFALPLEFLTIDNWSPVELYPRIVKLMARTSGRTFSGETLCRNEEWLQLNCDYTRDGFQAAFKLRKWRPFLRPVVEYFIPQVQRVCAVNRKALLPLRPIIMQREQG</sequence>
<evidence type="ECO:0000256" key="4">
    <source>
        <dbReference type="ARBA" id="ARBA00023002"/>
    </source>
</evidence>
<dbReference type="GO" id="GO:0016705">
    <property type="term" value="F:oxidoreductase activity, acting on paired donors, with incorporation or reduction of molecular oxygen"/>
    <property type="evidence" value="ECO:0007669"/>
    <property type="project" value="InterPro"/>
</dbReference>
<dbReference type="PANTHER" id="PTHR46206">
    <property type="entry name" value="CYTOCHROME P450"/>
    <property type="match status" value="1"/>
</dbReference>
<dbReference type="AlphaFoldDB" id="A0A2J6SHT8"/>
<accession>A0A2J6SHT8</accession>
<proteinExistence type="inferred from homology"/>
<evidence type="ECO:0000256" key="5">
    <source>
        <dbReference type="ARBA" id="ARBA00023004"/>
    </source>
</evidence>
<dbReference type="OrthoDB" id="1844152at2759"/>
<evidence type="ECO:0000313" key="6">
    <source>
        <dbReference type="EMBL" id="PMD50324.1"/>
    </source>
</evidence>
<dbReference type="GeneID" id="36579519"/>
<dbReference type="InterPro" id="IPR036396">
    <property type="entry name" value="Cyt_P450_sf"/>
</dbReference>
<keyword evidence="5" id="KW-0408">Iron</keyword>
<protein>
    <submittedName>
        <fullName evidence="6">Uncharacterized protein</fullName>
    </submittedName>
</protein>
<evidence type="ECO:0000256" key="2">
    <source>
        <dbReference type="ARBA" id="ARBA00010617"/>
    </source>
</evidence>
<dbReference type="RefSeq" id="XP_024727228.1">
    <property type="nucleotide sequence ID" value="XM_024871437.1"/>
</dbReference>
<evidence type="ECO:0000256" key="1">
    <source>
        <dbReference type="ARBA" id="ARBA00001971"/>
    </source>
</evidence>
<dbReference type="EMBL" id="KZ613913">
    <property type="protein sequence ID" value="PMD50324.1"/>
    <property type="molecule type" value="Genomic_DNA"/>
</dbReference>
<dbReference type="GO" id="GO:0020037">
    <property type="term" value="F:heme binding"/>
    <property type="evidence" value="ECO:0007669"/>
    <property type="project" value="InterPro"/>
</dbReference>
<reference evidence="6 7" key="1">
    <citation type="submission" date="2016-04" db="EMBL/GenBank/DDBJ databases">
        <title>A degradative enzymes factory behind the ericoid mycorrhizal symbiosis.</title>
        <authorList>
            <consortium name="DOE Joint Genome Institute"/>
            <person name="Martino E."/>
            <person name="Morin E."/>
            <person name="Grelet G."/>
            <person name="Kuo A."/>
            <person name="Kohler A."/>
            <person name="Daghino S."/>
            <person name="Barry K."/>
            <person name="Choi C."/>
            <person name="Cichocki N."/>
            <person name="Clum A."/>
            <person name="Copeland A."/>
            <person name="Hainaut M."/>
            <person name="Haridas S."/>
            <person name="Labutti K."/>
            <person name="Lindquist E."/>
            <person name="Lipzen A."/>
            <person name="Khouja H.-R."/>
            <person name="Murat C."/>
            <person name="Ohm R."/>
            <person name="Olson A."/>
            <person name="Spatafora J."/>
            <person name="Veneault-Fourrey C."/>
            <person name="Henrissat B."/>
            <person name="Grigoriev I."/>
            <person name="Martin F."/>
            <person name="Perotto S."/>
        </authorList>
    </citation>
    <scope>NUCLEOTIDE SEQUENCE [LARGE SCALE GENOMIC DNA]</scope>
    <source>
        <strain evidence="6 7">E</strain>
    </source>
</reference>
<evidence type="ECO:0000256" key="3">
    <source>
        <dbReference type="ARBA" id="ARBA00022723"/>
    </source>
</evidence>
<dbReference type="SUPFAM" id="SSF48264">
    <property type="entry name" value="Cytochrome P450"/>
    <property type="match status" value="1"/>
</dbReference>
<comment type="cofactor">
    <cofactor evidence="1">
        <name>heme</name>
        <dbReference type="ChEBI" id="CHEBI:30413"/>
    </cofactor>
</comment>
<evidence type="ECO:0000313" key="7">
    <source>
        <dbReference type="Proteomes" id="UP000235371"/>
    </source>
</evidence>
<keyword evidence="7" id="KW-1185">Reference proteome</keyword>
<keyword evidence="4" id="KW-0560">Oxidoreductase</keyword>
<dbReference type="InParanoid" id="A0A2J6SHT8"/>
<dbReference type="GO" id="GO:0004497">
    <property type="term" value="F:monooxygenase activity"/>
    <property type="evidence" value="ECO:0007669"/>
    <property type="project" value="InterPro"/>
</dbReference>
<dbReference type="Proteomes" id="UP000235371">
    <property type="component" value="Unassembled WGS sequence"/>
</dbReference>
<comment type="similarity">
    <text evidence="2">Belongs to the cytochrome P450 family.</text>
</comment>
<organism evidence="6 7">
    <name type="scientific">Hyaloscypha bicolor E</name>
    <dbReference type="NCBI Taxonomy" id="1095630"/>
    <lineage>
        <taxon>Eukaryota</taxon>
        <taxon>Fungi</taxon>
        <taxon>Dikarya</taxon>
        <taxon>Ascomycota</taxon>
        <taxon>Pezizomycotina</taxon>
        <taxon>Leotiomycetes</taxon>
        <taxon>Helotiales</taxon>
        <taxon>Hyaloscyphaceae</taxon>
        <taxon>Hyaloscypha</taxon>
        <taxon>Hyaloscypha bicolor</taxon>
    </lineage>
</organism>
<dbReference type="STRING" id="1095630.A0A2J6SHT8"/>